<dbReference type="STRING" id="431595.K3WPT8"/>
<dbReference type="eggNOG" id="KOG1124">
    <property type="taxonomic scope" value="Eukaryota"/>
</dbReference>
<keyword evidence="1" id="KW-1133">Transmembrane helix</keyword>
<dbReference type="EMBL" id="GL376560">
    <property type="status" value="NOT_ANNOTATED_CDS"/>
    <property type="molecule type" value="Genomic_DNA"/>
</dbReference>
<organism evidence="2 3">
    <name type="scientific">Globisporangium ultimum (strain ATCC 200006 / CBS 805.95 / DAOM BR144)</name>
    <name type="common">Pythium ultimum</name>
    <dbReference type="NCBI Taxonomy" id="431595"/>
    <lineage>
        <taxon>Eukaryota</taxon>
        <taxon>Sar</taxon>
        <taxon>Stramenopiles</taxon>
        <taxon>Oomycota</taxon>
        <taxon>Peronosporomycetes</taxon>
        <taxon>Pythiales</taxon>
        <taxon>Pythiaceae</taxon>
        <taxon>Globisporangium</taxon>
    </lineage>
</organism>
<sequence>MAEAYTVSKMLSSFNEVMAPVATDPSVSVSLKRKMDNGVMLDTSEKEIAYLDMKARVKHSAQKVAKLDNEEKAKWIEEQRLKGNDLFRDQEYAKAADSYIQALTALDFGNTPEEKAACQLNLQLPLTCNLAACMLMMEQWEKARQMCTEALKINPKYVKALQQRGRAHTKMNMFDDARNDIREAIAAVSHSADTFVEHANILTRLEKQLVDIERAERKHKQQLLEQKLFQKKMMQEAVGRLYRDKKEVTISSSSALAAEDGLLCSRWLFDGLHALLLQLVAVISAFLTSLFQRQQTKLKEL</sequence>
<dbReference type="InterPro" id="IPR019734">
    <property type="entry name" value="TPR_rpt"/>
</dbReference>
<proteinExistence type="predicted"/>
<dbReference type="SUPFAM" id="SSF48452">
    <property type="entry name" value="TPR-like"/>
    <property type="match status" value="1"/>
</dbReference>
<evidence type="ECO:0000256" key="1">
    <source>
        <dbReference type="SAM" id="Phobius"/>
    </source>
</evidence>
<reference evidence="3" key="1">
    <citation type="journal article" date="2010" name="Genome Biol.">
        <title>Genome sequence of the necrotrophic plant pathogen Pythium ultimum reveals original pathogenicity mechanisms and effector repertoire.</title>
        <authorList>
            <person name="Levesque C.A."/>
            <person name="Brouwer H."/>
            <person name="Cano L."/>
            <person name="Hamilton J.P."/>
            <person name="Holt C."/>
            <person name="Huitema E."/>
            <person name="Raffaele S."/>
            <person name="Robideau G.P."/>
            <person name="Thines M."/>
            <person name="Win J."/>
            <person name="Zerillo M.M."/>
            <person name="Beakes G.W."/>
            <person name="Boore J.L."/>
            <person name="Busam D."/>
            <person name="Dumas B."/>
            <person name="Ferriera S."/>
            <person name="Fuerstenberg S.I."/>
            <person name="Gachon C.M."/>
            <person name="Gaulin E."/>
            <person name="Govers F."/>
            <person name="Grenville-Briggs L."/>
            <person name="Horner N."/>
            <person name="Hostetler J."/>
            <person name="Jiang R.H."/>
            <person name="Johnson J."/>
            <person name="Krajaejun T."/>
            <person name="Lin H."/>
            <person name="Meijer H.J."/>
            <person name="Moore B."/>
            <person name="Morris P."/>
            <person name="Phuntmart V."/>
            <person name="Puiu D."/>
            <person name="Shetty J."/>
            <person name="Stajich J.E."/>
            <person name="Tripathy S."/>
            <person name="Wawra S."/>
            <person name="van West P."/>
            <person name="Whitty B.R."/>
            <person name="Coutinho P.M."/>
            <person name="Henrissat B."/>
            <person name="Martin F."/>
            <person name="Thomas P.D."/>
            <person name="Tyler B.M."/>
            <person name="De Vries R.P."/>
            <person name="Kamoun S."/>
            <person name="Yandell M."/>
            <person name="Tisserat N."/>
            <person name="Buell C.R."/>
        </authorList>
    </citation>
    <scope>NUCLEOTIDE SEQUENCE</scope>
    <source>
        <strain evidence="3">DAOM:BR144</strain>
    </source>
</reference>
<evidence type="ECO:0000313" key="3">
    <source>
        <dbReference type="Proteomes" id="UP000019132"/>
    </source>
</evidence>
<reference evidence="2" key="3">
    <citation type="submission" date="2015-02" db="UniProtKB">
        <authorList>
            <consortium name="EnsemblProtists"/>
        </authorList>
    </citation>
    <scope>IDENTIFICATION</scope>
    <source>
        <strain evidence="2">DAOM BR144</strain>
    </source>
</reference>
<dbReference type="HOGENOM" id="CLU_925841_0_0_1"/>
<dbReference type="InParanoid" id="K3WPT8"/>
<keyword evidence="1" id="KW-0812">Transmembrane</keyword>
<protein>
    <submittedName>
        <fullName evidence="2">Uncharacterized protein</fullName>
    </submittedName>
</protein>
<evidence type="ECO:0000313" key="2">
    <source>
        <dbReference type="EnsemblProtists" id="PYU1_T006980"/>
    </source>
</evidence>
<dbReference type="PANTHER" id="PTHR46512">
    <property type="entry name" value="PEPTIDYLPROLYL ISOMERASE"/>
    <property type="match status" value="1"/>
</dbReference>
<dbReference type="InterPro" id="IPR050754">
    <property type="entry name" value="FKBP4/5/8-like"/>
</dbReference>
<reference evidence="3" key="2">
    <citation type="submission" date="2010-04" db="EMBL/GenBank/DDBJ databases">
        <authorList>
            <person name="Buell R."/>
            <person name="Hamilton J."/>
            <person name="Hostetler J."/>
        </authorList>
    </citation>
    <scope>NUCLEOTIDE SEQUENCE [LARGE SCALE GENOMIC DNA]</scope>
    <source>
        <strain evidence="3">DAOM:BR144</strain>
    </source>
</reference>
<keyword evidence="1" id="KW-0472">Membrane</keyword>
<dbReference type="InterPro" id="IPR011990">
    <property type="entry name" value="TPR-like_helical_dom_sf"/>
</dbReference>
<dbReference type="SMART" id="SM00028">
    <property type="entry name" value="TPR"/>
    <property type="match status" value="3"/>
</dbReference>
<dbReference type="OMA" id="ACMLKLE"/>
<dbReference type="EnsemblProtists" id="PYU1_T006980">
    <property type="protein sequence ID" value="PYU1_T006980"/>
    <property type="gene ID" value="PYU1_G006965"/>
</dbReference>
<dbReference type="Gene3D" id="1.25.40.10">
    <property type="entry name" value="Tetratricopeptide repeat domain"/>
    <property type="match status" value="1"/>
</dbReference>
<feature type="transmembrane region" description="Helical" evidence="1">
    <location>
        <begin position="272"/>
        <end position="291"/>
    </location>
</feature>
<dbReference type="AlphaFoldDB" id="K3WPT8"/>
<accession>K3WPT8</accession>
<dbReference type="VEuPathDB" id="FungiDB:PYU1_G006965"/>
<dbReference type="Proteomes" id="UP000019132">
    <property type="component" value="Unassembled WGS sequence"/>
</dbReference>
<name>K3WPT8_GLOUD</name>
<keyword evidence="3" id="KW-1185">Reference proteome</keyword>